<dbReference type="Proteomes" id="UP000466785">
    <property type="component" value="Chromosome"/>
</dbReference>
<feature type="compositionally biased region" description="Basic and acidic residues" evidence="2">
    <location>
        <begin position="83"/>
        <end position="98"/>
    </location>
</feature>
<dbReference type="KEGG" id="mpof:MPOR_26770"/>
<dbReference type="GO" id="GO:0051604">
    <property type="term" value="P:protein maturation"/>
    <property type="evidence" value="ECO:0007669"/>
    <property type="project" value="TreeGrafter"/>
</dbReference>
<evidence type="ECO:0000256" key="1">
    <source>
        <dbReference type="ARBA" id="ARBA00006018"/>
    </source>
</evidence>
<dbReference type="GO" id="GO:0005506">
    <property type="term" value="F:iron ion binding"/>
    <property type="evidence" value="ECO:0007669"/>
    <property type="project" value="TreeGrafter"/>
</dbReference>
<dbReference type="AlphaFoldDB" id="A0A6N4VAI7"/>
<dbReference type="PROSITE" id="PS01097">
    <property type="entry name" value="HUPF_HYPC"/>
    <property type="match status" value="1"/>
</dbReference>
<feature type="region of interest" description="Disordered" evidence="2">
    <location>
        <begin position="77"/>
        <end position="98"/>
    </location>
</feature>
<comment type="similarity">
    <text evidence="1">Belongs to the HupF/HypC family.</text>
</comment>
<reference evidence="3 4" key="1">
    <citation type="journal article" date="2019" name="Emerg. Microbes Infect.">
        <title>Comprehensive subspecies identification of 175 nontuberculous mycobacteria species based on 7547 genomic profiles.</title>
        <authorList>
            <person name="Matsumoto Y."/>
            <person name="Kinjo T."/>
            <person name="Motooka D."/>
            <person name="Nabeya D."/>
            <person name="Jung N."/>
            <person name="Uechi K."/>
            <person name="Horii T."/>
            <person name="Iida T."/>
            <person name="Fujita J."/>
            <person name="Nakamura S."/>
        </authorList>
    </citation>
    <scope>NUCLEOTIDE SEQUENCE [LARGE SCALE GENOMIC DNA]</scope>
    <source>
        <strain evidence="3 4">JCM 12603</strain>
    </source>
</reference>
<keyword evidence="4" id="KW-1185">Reference proteome</keyword>
<proteinExistence type="inferred from homology"/>
<dbReference type="NCBIfam" id="TIGR00074">
    <property type="entry name" value="hypC_hupF"/>
    <property type="match status" value="1"/>
</dbReference>
<dbReference type="PANTHER" id="PTHR35177:SF2">
    <property type="entry name" value="HYDROGENASE MATURATION FACTOR HYBG"/>
    <property type="match status" value="1"/>
</dbReference>
<dbReference type="FunFam" id="2.30.30.140:FF:000022">
    <property type="entry name" value="Hydrogenase assembly chaperone HybG"/>
    <property type="match status" value="1"/>
</dbReference>
<sequence>MCLGIPGKVIEIWEEAGTRMSTVEFGGTTKTVCLAYLPDMQVGEYTIVHAGFAITRLDEASANETLQMFADLGVLDDELAGEQPDRHETPGDMKRNSA</sequence>
<dbReference type="PRINTS" id="PR00445">
    <property type="entry name" value="HUPFHYPC"/>
</dbReference>
<dbReference type="EMBL" id="AP022570">
    <property type="protein sequence ID" value="BBX51651.1"/>
    <property type="molecule type" value="Genomic_DNA"/>
</dbReference>
<dbReference type="InterPro" id="IPR001109">
    <property type="entry name" value="Hydrogenase_HupF/HypC"/>
</dbReference>
<evidence type="ECO:0000256" key="2">
    <source>
        <dbReference type="SAM" id="MobiDB-lite"/>
    </source>
</evidence>
<name>A0A6N4VAI7_9MYCO</name>
<dbReference type="Pfam" id="PF01455">
    <property type="entry name" value="HupF_HypC"/>
    <property type="match status" value="1"/>
</dbReference>
<dbReference type="GO" id="GO:1902670">
    <property type="term" value="F:carbon dioxide binding"/>
    <property type="evidence" value="ECO:0007669"/>
    <property type="project" value="TreeGrafter"/>
</dbReference>
<organism evidence="3 4">
    <name type="scientific">Mycolicibacterium poriferae</name>
    <dbReference type="NCBI Taxonomy" id="39694"/>
    <lineage>
        <taxon>Bacteria</taxon>
        <taxon>Bacillati</taxon>
        <taxon>Actinomycetota</taxon>
        <taxon>Actinomycetes</taxon>
        <taxon>Mycobacteriales</taxon>
        <taxon>Mycobacteriaceae</taxon>
        <taxon>Mycolicibacterium</taxon>
    </lineage>
</organism>
<evidence type="ECO:0000313" key="4">
    <source>
        <dbReference type="Proteomes" id="UP000466785"/>
    </source>
</evidence>
<gene>
    <name evidence="3" type="primary">hypC_1</name>
    <name evidence="3" type="ORF">MPOR_26770</name>
</gene>
<dbReference type="RefSeq" id="WP_163674336.1">
    <property type="nucleotide sequence ID" value="NZ_AP022570.1"/>
</dbReference>
<dbReference type="Gene3D" id="2.30.30.140">
    <property type="match status" value="1"/>
</dbReference>
<dbReference type="PANTHER" id="PTHR35177">
    <property type="entry name" value="HYDROGENASE MATURATION FACTOR HYBG"/>
    <property type="match status" value="1"/>
</dbReference>
<dbReference type="InterPro" id="IPR019812">
    <property type="entry name" value="Hydgase_assmbl_chp_CS"/>
</dbReference>
<protein>
    <submittedName>
        <fullName evidence="3">Hydrogenase assembly protein HypC</fullName>
    </submittedName>
</protein>
<dbReference type="SUPFAM" id="SSF159127">
    <property type="entry name" value="HupF/HypC-like"/>
    <property type="match status" value="1"/>
</dbReference>
<accession>A0A6N4VAI7</accession>
<evidence type="ECO:0000313" key="3">
    <source>
        <dbReference type="EMBL" id="BBX51651.1"/>
    </source>
</evidence>